<dbReference type="Proteomes" id="UP000246991">
    <property type="component" value="Unassembled WGS sequence"/>
</dbReference>
<gene>
    <name evidence="1" type="ORF">C7212DRAFT_321871</name>
</gene>
<organism evidence="1 2">
    <name type="scientific">Tuber magnatum</name>
    <name type="common">white Piedmont truffle</name>
    <dbReference type="NCBI Taxonomy" id="42249"/>
    <lineage>
        <taxon>Eukaryota</taxon>
        <taxon>Fungi</taxon>
        <taxon>Dikarya</taxon>
        <taxon>Ascomycota</taxon>
        <taxon>Pezizomycotina</taxon>
        <taxon>Pezizomycetes</taxon>
        <taxon>Pezizales</taxon>
        <taxon>Tuberaceae</taxon>
        <taxon>Tuber</taxon>
    </lineage>
</organism>
<evidence type="ECO:0000313" key="2">
    <source>
        <dbReference type="Proteomes" id="UP000246991"/>
    </source>
</evidence>
<reference evidence="1 2" key="1">
    <citation type="submission" date="2018-03" db="EMBL/GenBank/DDBJ databases">
        <title>Genomes of Pezizomycetes fungi and the evolution of truffles.</title>
        <authorList>
            <person name="Murat C."/>
            <person name="Payen T."/>
            <person name="Noel B."/>
            <person name="Kuo A."/>
            <person name="Martin F.M."/>
        </authorList>
    </citation>
    <scope>NUCLEOTIDE SEQUENCE [LARGE SCALE GENOMIC DNA]</scope>
    <source>
        <strain evidence="1">091103-1</strain>
    </source>
</reference>
<comment type="caution">
    <text evidence="1">The sequence shown here is derived from an EMBL/GenBank/DDBJ whole genome shotgun (WGS) entry which is preliminary data.</text>
</comment>
<accession>A0A317SPF2</accession>
<dbReference type="AlphaFoldDB" id="A0A317SPF2"/>
<name>A0A317SPF2_9PEZI</name>
<protein>
    <submittedName>
        <fullName evidence="1">Uncharacterized protein</fullName>
    </submittedName>
</protein>
<sequence length="69" mass="7646">MTRHKRCLGAGAWGRRYGAIRSHGGDFAGGADRRVRVGINLWHHCYPSPTSQRDGVSLGQEQIYTHPGE</sequence>
<proteinExistence type="predicted"/>
<keyword evidence="2" id="KW-1185">Reference proteome</keyword>
<evidence type="ECO:0000313" key="1">
    <source>
        <dbReference type="EMBL" id="PWW76213.1"/>
    </source>
</evidence>
<dbReference type="EMBL" id="PYWC01000035">
    <property type="protein sequence ID" value="PWW76213.1"/>
    <property type="molecule type" value="Genomic_DNA"/>
</dbReference>